<protein>
    <recommendedName>
        <fullName evidence="2">Universal stress protein</fullName>
    </recommendedName>
</protein>
<name>A0A6B3NI42_9CYAN</name>
<dbReference type="Pfam" id="PF00582">
    <property type="entry name" value="Usp"/>
    <property type="match status" value="1"/>
</dbReference>
<dbReference type="SUPFAM" id="SSF52402">
    <property type="entry name" value="Adenine nucleotide alpha hydrolases-like"/>
    <property type="match status" value="1"/>
</dbReference>
<keyword evidence="2" id="KW-0963">Cytoplasm</keyword>
<proteinExistence type="inferred from homology"/>
<evidence type="ECO:0000313" key="4">
    <source>
        <dbReference type="EMBL" id="NER29321.1"/>
    </source>
</evidence>
<gene>
    <name evidence="4" type="ORF">F6J89_17270</name>
</gene>
<dbReference type="PIRSF" id="PIRSF006276">
    <property type="entry name" value="UspA"/>
    <property type="match status" value="1"/>
</dbReference>
<dbReference type="PANTHER" id="PTHR46268:SF8">
    <property type="entry name" value="UNIVERSAL STRESS PROTEIN SLL1388"/>
    <property type="match status" value="1"/>
</dbReference>
<organism evidence="4">
    <name type="scientific">Symploca sp. SIO1C4</name>
    <dbReference type="NCBI Taxonomy" id="2607765"/>
    <lineage>
        <taxon>Bacteria</taxon>
        <taxon>Bacillati</taxon>
        <taxon>Cyanobacteriota</taxon>
        <taxon>Cyanophyceae</taxon>
        <taxon>Coleofasciculales</taxon>
        <taxon>Coleofasciculaceae</taxon>
        <taxon>Symploca</taxon>
    </lineage>
</organism>
<sequence>MKYRKILVAIDRSPQTEVVFEQALELAKKEEATLMVFHCLPLEMQPSSSYADIYGSGLINFSAELQAQWDKELQETRRWLENYGKRANSEGVSTEWDLKVGNPGSAIRNAIEAWGADLVVLGRRGRRGLQEVLLGSVSNHIIHHVHCSVLVVQGISSQAK</sequence>
<dbReference type="GO" id="GO:0005737">
    <property type="term" value="C:cytoplasm"/>
    <property type="evidence" value="ECO:0007669"/>
    <property type="project" value="UniProtKB-SubCell"/>
</dbReference>
<dbReference type="Gene3D" id="3.40.50.620">
    <property type="entry name" value="HUPs"/>
    <property type="match status" value="1"/>
</dbReference>
<evidence type="ECO:0000256" key="2">
    <source>
        <dbReference type="PIRNR" id="PIRNR006276"/>
    </source>
</evidence>
<comment type="subcellular location">
    <subcellularLocation>
        <location evidence="2">Cytoplasm</location>
    </subcellularLocation>
</comment>
<dbReference type="EMBL" id="JAAHFQ010000348">
    <property type="protein sequence ID" value="NER29321.1"/>
    <property type="molecule type" value="Genomic_DNA"/>
</dbReference>
<comment type="similarity">
    <text evidence="1 2">Belongs to the universal stress protein A family.</text>
</comment>
<dbReference type="InterPro" id="IPR006015">
    <property type="entry name" value="Universal_stress_UspA"/>
</dbReference>
<dbReference type="AlphaFoldDB" id="A0A6B3NI42"/>
<dbReference type="CDD" id="cd00293">
    <property type="entry name" value="USP-like"/>
    <property type="match status" value="1"/>
</dbReference>
<evidence type="ECO:0000259" key="3">
    <source>
        <dbReference type="Pfam" id="PF00582"/>
    </source>
</evidence>
<feature type="domain" description="UspA" evidence="3">
    <location>
        <begin position="3"/>
        <end position="152"/>
    </location>
</feature>
<comment type="caution">
    <text evidence="4">The sequence shown here is derived from an EMBL/GenBank/DDBJ whole genome shotgun (WGS) entry which is preliminary data.</text>
</comment>
<dbReference type="PRINTS" id="PR01438">
    <property type="entry name" value="UNVRSLSTRESS"/>
</dbReference>
<dbReference type="InterPro" id="IPR006016">
    <property type="entry name" value="UspA"/>
</dbReference>
<reference evidence="4" key="1">
    <citation type="submission" date="2019-11" db="EMBL/GenBank/DDBJ databases">
        <title>Genomic insights into an expanded diversity of filamentous marine cyanobacteria reveals the extraordinary biosynthetic potential of Moorea and Okeania.</title>
        <authorList>
            <person name="Ferreira Leao T."/>
            <person name="Wang M."/>
            <person name="Moss N."/>
            <person name="Da Silva R."/>
            <person name="Sanders J."/>
            <person name="Nurk S."/>
            <person name="Gurevich A."/>
            <person name="Humphrey G."/>
            <person name="Reher R."/>
            <person name="Zhu Q."/>
            <person name="Belda-Ferre P."/>
            <person name="Glukhov E."/>
            <person name="Rex R."/>
            <person name="Dorrestein P.C."/>
            <person name="Knight R."/>
            <person name="Pevzner P."/>
            <person name="Gerwick W.H."/>
            <person name="Gerwick L."/>
        </authorList>
    </citation>
    <scope>NUCLEOTIDE SEQUENCE</scope>
    <source>
        <strain evidence="4">SIO1C4</strain>
    </source>
</reference>
<accession>A0A6B3NI42</accession>
<dbReference type="InterPro" id="IPR014729">
    <property type="entry name" value="Rossmann-like_a/b/a_fold"/>
</dbReference>
<dbReference type="PANTHER" id="PTHR46268">
    <property type="entry name" value="STRESS RESPONSE PROTEIN NHAX"/>
    <property type="match status" value="1"/>
</dbReference>
<evidence type="ECO:0000256" key="1">
    <source>
        <dbReference type="ARBA" id="ARBA00008791"/>
    </source>
</evidence>